<dbReference type="FunFam" id="3.30.565.10:FF:000010">
    <property type="entry name" value="Sensor histidine kinase RcsC"/>
    <property type="match status" value="1"/>
</dbReference>
<dbReference type="InterPro" id="IPR003661">
    <property type="entry name" value="HisK_dim/P_dom"/>
</dbReference>
<feature type="domain" description="Response regulatory" evidence="10">
    <location>
        <begin position="491"/>
        <end position="605"/>
    </location>
</feature>
<dbReference type="InterPro" id="IPR011006">
    <property type="entry name" value="CheY-like_superfamily"/>
</dbReference>
<comment type="catalytic activity">
    <reaction evidence="1">
        <text>ATP + protein L-histidine = ADP + protein N-phospho-L-histidine.</text>
        <dbReference type="EC" id="2.7.13.3"/>
    </reaction>
</comment>
<evidence type="ECO:0000256" key="4">
    <source>
        <dbReference type="ARBA" id="ARBA00022679"/>
    </source>
</evidence>
<accession>A0A6S6PE54</accession>
<evidence type="ECO:0000256" key="1">
    <source>
        <dbReference type="ARBA" id="ARBA00000085"/>
    </source>
</evidence>
<feature type="modified residue" description="4-aspartylphosphate" evidence="7">
    <location>
        <position position="540"/>
    </location>
</feature>
<dbReference type="SMART" id="SM00388">
    <property type="entry name" value="HisKA"/>
    <property type="match status" value="1"/>
</dbReference>
<dbReference type="Pfam" id="PF02518">
    <property type="entry name" value="HATPase_c"/>
    <property type="match status" value="1"/>
</dbReference>
<evidence type="ECO:0000259" key="9">
    <source>
        <dbReference type="PROSITE" id="PS50109"/>
    </source>
</evidence>
<dbReference type="SUPFAM" id="SSF55874">
    <property type="entry name" value="ATPase domain of HSP90 chaperone/DNA topoisomerase II/histidine kinase"/>
    <property type="match status" value="1"/>
</dbReference>
<keyword evidence="3 7" id="KW-0597">Phosphoprotein</keyword>
<evidence type="ECO:0000256" key="8">
    <source>
        <dbReference type="SAM" id="Phobius"/>
    </source>
</evidence>
<evidence type="ECO:0000256" key="7">
    <source>
        <dbReference type="PROSITE-ProRule" id="PRU00169"/>
    </source>
</evidence>
<evidence type="ECO:0000313" key="12">
    <source>
        <dbReference type="Proteomes" id="UP000515220"/>
    </source>
</evidence>
<evidence type="ECO:0000256" key="3">
    <source>
        <dbReference type="ARBA" id="ARBA00022553"/>
    </source>
</evidence>
<dbReference type="Pfam" id="PF00072">
    <property type="entry name" value="Response_reg"/>
    <property type="match status" value="1"/>
</dbReference>
<keyword evidence="8" id="KW-0472">Membrane</keyword>
<dbReference type="Gene3D" id="3.40.50.2300">
    <property type="match status" value="1"/>
</dbReference>
<keyword evidence="6" id="KW-0902">Two-component regulatory system</keyword>
<feature type="transmembrane region" description="Helical" evidence="8">
    <location>
        <begin position="22"/>
        <end position="43"/>
    </location>
</feature>
<protein>
    <recommendedName>
        <fullName evidence="2">histidine kinase</fullName>
        <ecNumber evidence="2">2.7.13.3</ecNumber>
    </recommendedName>
</protein>
<dbReference type="SUPFAM" id="SSF52172">
    <property type="entry name" value="CheY-like"/>
    <property type="match status" value="1"/>
</dbReference>
<dbReference type="PROSITE" id="PS50110">
    <property type="entry name" value="RESPONSE_REGULATORY"/>
    <property type="match status" value="1"/>
</dbReference>
<evidence type="ECO:0000313" key="11">
    <source>
        <dbReference type="EMBL" id="BCI65513.1"/>
    </source>
</evidence>
<dbReference type="InterPro" id="IPR004358">
    <property type="entry name" value="Sig_transdc_His_kin-like_C"/>
</dbReference>
<evidence type="ECO:0000256" key="6">
    <source>
        <dbReference type="ARBA" id="ARBA00023012"/>
    </source>
</evidence>
<dbReference type="GO" id="GO:0000155">
    <property type="term" value="F:phosphorelay sensor kinase activity"/>
    <property type="evidence" value="ECO:0007669"/>
    <property type="project" value="InterPro"/>
</dbReference>
<reference evidence="11 12" key="1">
    <citation type="submission" date="2020-07" db="EMBL/GenBank/DDBJ databases">
        <title>Complete Genome Sequence of an acetic acid bacterium, Acetobacter aceti JCM20276.</title>
        <authorList>
            <person name="Hirose Y."/>
            <person name="Mihara H."/>
        </authorList>
    </citation>
    <scope>NUCLEOTIDE SEQUENCE [LARGE SCALE GENOMIC DNA]</scope>
    <source>
        <strain evidence="11 12">JCM20276</strain>
    </source>
</reference>
<proteinExistence type="predicted"/>
<dbReference type="Proteomes" id="UP000515220">
    <property type="component" value="Chromosome"/>
</dbReference>
<dbReference type="SUPFAM" id="SSF47384">
    <property type="entry name" value="Homodimeric domain of signal transducing histidine kinase"/>
    <property type="match status" value="1"/>
</dbReference>
<keyword evidence="4" id="KW-0808">Transferase</keyword>
<dbReference type="SMART" id="SM00387">
    <property type="entry name" value="HATPase_c"/>
    <property type="match status" value="1"/>
</dbReference>
<feature type="domain" description="Histidine kinase" evidence="9">
    <location>
        <begin position="246"/>
        <end position="463"/>
    </location>
</feature>
<dbReference type="Gene3D" id="3.30.565.10">
    <property type="entry name" value="Histidine kinase-like ATPase, C-terminal domain"/>
    <property type="match status" value="1"/>
</dbReference>
<feature type="transmembrane region" description="Helical" evidence="8">
    <location>
        <begin position="170"/>
        <end position="192"/>
    </location>
</feature>
<evidence type="ECO:0000256" key="5">
    <source>
        <dbReference type="ARBA" id="ARBA00022777"/>
    </source>
</evidence>
<keyword evidence="8" id="KW-0812">Transmembrane</keyword>
<evidence type="ECO:0000256" key="2">
    <source>
        <dbReference type="ARBA" id="ARBA00012438"/>
    </source>
</evidence>
<dbReference type="EC" id="2.7.13.3" evidence="2"/>
<dbReference type="Gene3D" id="1.10.287.130">
    <property type="match status" value="1"/>
</dbReference>
<dbReference type="EMBL" id="AP023326">
    <property type="protein sequence ID" value="BCI65513.1"/>
    <property type="molecule type" value="Genomic_DNA"/>
</dbReference>
<keyword evidence="8" id="KW-1133">Transmembrane helix</keyword>
<dbReference type="AlphaFoldDB" id="A0A6S6PE54"/>
<evidence type="ECO:0000259" key="10">
    <source>
        <dbReference type="PROSITE" id="PS50110"/>
    </source>
</evidence>
<keyword evidence="5" id="KW-0418">Kinase</keyword>
<dbReference type="InterPro" id="IPR005467">
    <property type="entry name" value="His_kinase_dom"/>
</dbReference>
<dbReference type="InterPro" id="IPR036890">
    <property type="entry name" value="HATPase_C_sf"/>
</dbReference>
<sequence>MTGGIATAAAFYLGAFGPALTVFAPMVGLVCAFCLAPFIGWVTRGRYYLARRRFVPPVAGNRYVCVVCQNSFEGEDIARCPVYAGFICSLCCSLDSRCRDACKPEGARLSGQIASVGRALLPQAIMTPNFGVICRYLLILFALMACTGSVLSGLYTAILPFTAVNSHGLYAVFWKTFFLLLLPLAALAWFVVLKQRSYRAAEDENRYQTRLLMKEIRAHRRTDQQLKKAKERAESANLSKSRFMVGVNHEIRTPLNSIMGYAYLLENQMLTPARRDEGLKIIQRSAEHLSGLIEGLFDISKIEAGRMDVLHEKINFPDFLRHLTQMLRFQANQKNLDFIEDIQDTIPDYVITDQRRLRQILINLLSNAIKFTNQGSVSLSVRWGTEIATFEIRDTGIGIPEEDMDRIHEPFQRSSHPNSHRIPGTGLGLTITRLLIQILGGELTISSKVGQGTICRVRLMLSSAQSDAVMVPPINLLTEAGSMAMGKRRPSVFVVDDDPIHRGMINDALEPLGFVVYSAANGQECLDIAAHASIDLFLLDVNMPGMNGWQLARRLRQGSNRASIILIISADEQVRSQTNRDGLCDGILSKPIAISELLTLIDRTLVPAAQPSESDSQAVTNRLLTPSDLSELRRLARLGHIAGLIRFLDTILDSIPEDVRIIRDMAKNFKIGELRSFLDNYEKRK</sequence>
<dbReference type="InterPro" id="IPR003594">
    <property type="entry name" value="HATPase_dom"/>
</dbReference>
<organism evidence="11 12">
    <name type="scientific">Acetobacter aceti</name>
    <dbReference type="NCBI Taxonomy" id="435"/>
    <lineage>
        <taxon>Bacteria</taxon>
        <taxon>Pseudomonadati</taxon>
        <taxon>Pseudomonadota</taxon>
        <taxon>Alphaproteobacteria</taxon>
        <taxon>Acetobacterales</taxon>
        <taxon>Acetobacteraceae</taxon>
        <taxon>Acetobacter</taxon>
        <taxon>Acetobacter subgen. Acetobacter</taxon>
    </lineage>
</organism>
<name>A0A6S6PE54_ACEAC</name>
<dbReference type="PRINTS" id="PR00344">
    <property type="entry name" value="BCTRLSENSOR"/>
</dbReference>
<dbReference type="InterPro" id="IPR036097">
    <property type="entry name" value="HisK_dim/P_sf"/>
</dbReference>
<dbReference type="InterPro" id="IPR001789">
    <property type="entry name" value="Sig_transdc_resp-reg_receiver"/>
</dbReference>
<dbReference type="CDD" id="cd00156">
    <property type="entry name" value="REC"/>
    <property type="match status" value="1"/>
</dbReference>
<dbReference type="PANTHER" id="PTHR43047">
    <property type="entry name" value="TWO-COMPONENT HISTIDINE PROTEIN KINASE"/>
    <property type="match status" value="1"/>
</dbReference>
<gene>
    <name evidence="11" type="ORF">AAJCM20276_01370</name>
</gene>
<dbReference type="CDD" id="cd16922">
    <property type="entry name" value="HATPase_EvgS-ArcB-TorS-like"/>
    <property type="match status" value="1"/>
</dbReference>
<dbReference type="Pfam" id="PF00512">
    <property type="entry name" value="HisKA"/>
    <property type="match status" value="1"/>
</dbReference>
<dbReference type="PROSITE" id="PS50109">
    <property type="entry name" value="HIS_KIN"/>
    <property type="match status" value="1"/>
</dbReference>
<dbReference type="CDD" id="cd00082">
    <property type="entry name" value="HisKA"/>
    <property type="match status" value="1"/>
</dbReference>
<dbReference type="SMART" id="SM00448">
    <property type="entry name" value="REC"/>
    <property type="match status" value="1"/>
</dbReference>
<feature type="transmembrane region" description="Helical" evidence="8">
    <location>
        <begin position="136"/>
        <end position="158"/>
    </location>
</feature>